<accession>A0A147BJU9</accession>
<dbReference type="Gene3D" id="3.30.160.60">
    <property type="entry name" value="Classic Zinc Finger"/>
    <property type="match status" value="2"/>
</dbReference>
<dbReference type="GO" id="GO:0000978">
    <property type="term" value="F:RNA polymerase II cis-regulatory region sequence-specific DNA binding"/>
    <property type="evidence" value="ECO:0007669"/>
    <property type="project" value="TreeGrafter"/>
</dbReference>
<dbReference type="PANTHER" id="PTHR23226">
    <property type="entry name" value="ZINC FINGER AND SCAN DOMAIN-CONTAINING"/>
    <property type="match status" value="1"/>
</dbReference>
<keyword evidence="4" id="KW-0677">Repeat</keyword>
<comment type="subcellular location">
    <subcellularLocation>
        <location evidence="1">Nucleus</location>
    </subcellularLocation>
</comment>
<evidence type="ECO:0000256" key="5">
    <source>
        <dbReference type="ARBA" id="ARBA00022771"/>
    </source>
</evidence>
<dbReference type="SUPFAM" id="SSF57667">
    <property type="entry name" value="beta-beta-alpha zinc fingers"/>
    <property type="match status" value="1"/>
</dbReference>
<dbReference type="PROSITE" id="PS50157">
    <property type="entry name" value="ZINC_FINGER_C2H2_2"/>
    <property type="match status" value="3"/>
</dbReference>
<keyword evidence="7" id="KW-0539">Nucleus</keyword>
<evidence type="ECO:0000256" key="4">
    <source>
        <dbReference type="ARBA" id="ARBA00022737"/>
    </source>
</evidence>
<organism evidence="11">
    <name type="scientific">Ixodes ricinus</name>
    <name type="common">Common tick</name>
    <name type="synonym">Acarus ricinus</name>
    <dbReference type="NCBI Taxonomy" id="34613"/>
    <lineage>
        <taxon>Eukaryota</taxon>
        <taxon>Metazoa</taxon>
        <taxon>Ecdysozoa</taxon>
        <taxon>Arthropoda</taxon>
        <taxon>Chelicerata</taxon>
        <taxon>Arachnida</taxon>
        <taxon>Acari</taxon>
        <taxon>Parasitiformes</taxon>
        <taxon>Ixodida</taxon>
        <taxon>Ixodoidea</taxon>
        <taxon>Ixodidae</taxon>
        <taxon>Ixodinae</taxon>
        <taxon>Ixodes</taxon>
    </lineage>
</organism>
<name>A0A147BJU9_IXORI</name>
<reference evidence="11" key="1">
    <citation type="journal article" date="2018" name="PLoS Negl. Trop. Dis.">
        <title>Sialome diversity of ticks revealed by RNAseq of single tick salivary glands.</title>
        <authorList>
            <person name="Perner J."/>
            <person name="Kropackova S."/>
            <person name="Kopacek P."/>
            <person name="Ribeiro J.M."/>
        </authorList>
    </citation>
    <scope>NUCLEOTIDE SEQUENCE</scope>
    <source>
        <strain evidence="11">Siblings of single egg batch collected in Ceske Budejovice</strain>
        <tissue evidence="11">Salivary glands</tissue>
    </source>
</reference>
<evidence type="ECO:0000256" key="8">
    <source>
        <dbReference type="PROSITE-ProRule" id="PRU00042"/>
    </source>
</evidence>
<dbReference type="PANTHER" id="PTHR23226:SF416">
    <property type="entry name" value="FI01424P"/>
    <property type="match status" value="1"/>
</dbReference>
<sequence>SERTIFTATSARWDDLVRHWTQSGHRRAEEKGKVRRPSPPLSNGTSSPTDRKDVLVKDETPDATDRKGILAKDGSFQCPDCGKTFRTDAQLVVHRRVHTSKRSFECVTCGQCFSHASGLSRHRRTHVNYVCGECGRRYMGQEQLDKHRLLAHTCLDN</sequence>
<dbReference type="SMART" id="SM00355">
    <property type="entry name" value="ZnF_C2H2"/>
    <property type="match status" value="3"/>
</dbReference>
<proteinExistence type="inferred from homology"/>
<feature type="domain" description="C2H2-type" evidence="10">
    <location>
        <begin position="129"/>
        <end position="153"/>
    </location>
</feature>
<dbReference type="GO" id="GO:0000981">
    <property type="term" value="F:DNA-binding transcription factor activity, RNA polymerase II-specific"/>
    <property type="evidence" value="ECO:0007669"/>
    <property type="project" value="TreeGrafter"/>
</dbReference>
<evidence type="ECO:0000259" key="10">
    <source>
        <dbReference type="PROSITE" id="PS50157"/>
    </source>
</evidence>
<dbReference type="FunFam" id="3.30.160.60:FF:000446">
    <property type="entry name" value="Zinc finger protein"/>
    <property type="match status" value="1"/>
</dbReference>
<dbReference type="PROSITE" id="PS00028">
    <property type="entry name" value="ZINC_FINGER_C2H2_1"/>
    <property type="match status" value="3"/>
</dbReference>
<dbReference type="Pfam" id="PF00096">
    <property type="entry name" value="zf-C2H2"/>
    <property type="match status" value="3"/>
</dbReference>
<protein>
    <submittedName>
        <fullName evidence="11">Putative c2h2-type zn-finger protein</fullName>
    </submittedName>
</protein>
<dbReference type="InterPro" id="IPR036236">
    <property type="entry name" value="Znf_C2H2_sf"/>
</dbReference>
<dbReference type="AlphaFoldDB" id="A0A147BJU9"/>
<feature type="domain" description="C2H2-type" evidence="10">
    <location>
        <begin position="76"/>
        <end position="103"/>
    </location>
</feature>
<evidence type="ECO:0000256" key="7">
    <source>
        <dbReference type="ARBA" id="ARBA00023242"/>
    </source>
</evidence>
<feature type="domain" description="C2H2-type" evidence="10">
    <location>
        <begin position="104"/>
        <end position="126"/>
    </location>
</feature>
<dbReference type="GO" id="GO:0005634">
    <property type="term" value="C:nucleus"/>
    <property type="evidence" value="ECO:0007669"/>
    <property type="project" value="UniProtKB-SubCell"/>
</dbReference>
<keyword evidence="3" id="KW-0479">Metal-binding</keyword>
<dbReference type="FunFam" id="3.30.160.60:FF:000151">
    <property type="entry name" value="Zinc finger and SCAN domain-containing 21"/>
    <property type="match status" value="1"/>
</dbReference>
<evidence type="ECO:0000313" key="11">
    <source>
        <dbReference type="EMBL" id="JAR91048.1"/>
    </source>
</evidence>
<evidence type="ECO:0000256" key="6">
    <source>
        <dbReference type="ARBA" id="ARBA00022833"/>
    </source>
</evidence>
<comment type="similarity">
    <text evidence="2">Belongs to the krueppel C2H2-type zinc-finger protein family.</text>
</comment>
<dbReference type="InterPro" id="IPR013087">
    <property type="entry name" value="Znf_C2H2_type"/>
</dbReference>
<evidence type="ECO:0000256" key="9">
    <source>
        <dbReference type="SAM" id="MobiDB-lite"/>
    </source>
</evidence>
<keyword evidence="6" id="KW-0862">Zinc</keyword>
<keyword evidence="5 8" id="KW-0863">Zinc-finger</keyword>
<evidence type="ECO:0000256" key="1">
    <source>
        <dbReference type="ARBA" id="ARBA00004123"/>
    </source>
</evidence>
<feature type="non-terminal residue" evidence="11">
    <location>
        <position position="1"/>
    </location>
</feature>
<feature type="region of interest" description="Disordered" evidence="9">
    <location>
        <begin position="22"/>
        <end position="61"/>
    </location>
</feature>
<dbReference type="EMBL" id="GEGO01004356">
    <property type="protein sequence ID" value="JAR91048.1"/>
    <property type="molecule type" value="Transcribed_RNA"/>
</dbReference>
<feature type="compositionally biased region" description="Basic and acidic residues" evidence="9">
    <location>
        <begin position="49"/>
        <end position="61"/>
    </location>
</feature>
<dbReference type="GO" id="GO:0008270">
    <property type="term" value="F:zinc ion binding"/>
    <property type="evidence" value="ECO:0007669"/>
    <property type="project" value="UniProtKB-KW"/>
</dbReference>
<evidence type="ECO:0000256" key="3">
    <source>
        <dbReference type="ARBA" id="ARBA00022723"/>
    </source>
</evidence>
<evidence type="ECO:0000256" key="2">
    <source>
        <dbReference type="ARBA" id="ARBA00006991"/>
    </source>
</evidence>